<dbReference type="Gene3D" id="2.115.10.20">
    <property type="entry name" value="Glycosyl hydrolase domain, family 43"/>
    <property type="match status" value="1"/>
</dbReference>
<name>A0AAW8ET79_9MICO</name>
<accession>A0AAW8ET79</accession>
<dbReference type="PANTHER" id="PTHR42812:SF5">
    <property type="entry name" value="ENDO-ARABINASE"/>
    <property type="match status" value="1"/>
</dbReference>
<dbReference type="CDD" id="cd08991">
    <property type="entry name" value="GH43_HoAraf43-like"/>
    <property type="match status" value="1"/>
</dbReference>
<evidence type="ECO:0000313" key="6">
    <source>
        <dbReference type="EMBL" id="MDQ0646691.1"/>
    </source>
</evidence>
<dbReference type="GO" id="GO:0009044">
    <property type="term" value="F:xylan 1,4-beta-xylosidase activity"/>
    <property type="evidence" value="ECO:0007669"/>
    <property type="project" value="UniProtKB-EC"/>
</dbReference>
<dbReference type="AlphaFoldDB" id="A0AAW8ET79"/>
<proteinExistence type="inferred from homology"/>
<evidence type="ECO:0000256" key="1">
    <source>
        <dbReference type="ARBA" id="ARBA00009865"/>
    </source>
</evidence>
<dbReference type="InterPro" id="IPR006710">
    <property type="entry name" value="Glyco_hydro_43"/>
</dbReference>
<evidence type="ECO:0000256" key="4">
    <source>
        <dbReference type="PIRSR" id="PIRSR606710-1"/>
    </source>
</evidence>
<keyword evidence="2 6" id="KW-0378">Hydrolase</keyword>
<feature type="active site" description="Proton donor" evidence="4">
    <location>
        <position position="159"/>
    </location>
</feature>
<dbReference type="PANTHER" id="PTHR42812">
    <property type="entry name" value="BETA-XYLOSIDASE"/>
    <property type="match status" value="1"/>
</dbReference>
<dbReference type="EC" id="3.2.1.37" evidence="6"/>
<dbReference type="EMBL" id="JAUSXV010000001">
    <property type="protein sequence ID" value="MDQ0646691.1"/>
    <property type="molecule type" value="Genomic_DNA"/>
</dbReference>
<evidence type="ECO:0000256" key="3">
    <source>
        <dbReference type="ARBA" id="ARBA00023295"/>
    </source>
</evidence>
<organism evidence="6 7">
    <name type="scientific">Microbacterium natoriense</name>
    <dbReference type="NCBI Taxonomy" id="284570"/>
    <lineage>
        <taxon>Bacteria</taxon>
        <taxon>Bacillati</taxon>
        <taxon>Actinomycetota</taxon>
        <taxon>Actinomycetes</taxon>
        <taxon>Micrococcales</taxon>
        <taxon>Microbacteriaceae</taxon>
        <taxon>Microbacterium</taxon>
    </lineage>
</organism>
<dbReference type="Pfam" id="PF04616">
    <property type="entry name" value="Glyco_hydro_43"/>
    <property type="match status" value="1"/>
</dbReference>
<protein>
    <submittedName>
        <fullName evidence="6">Xylan 1,4-beta-xylosidase</fullName>
        <ecNumber evidence="6">3.2.1.37</ecNumber>
    </submittedName>
</protein>
<keyword evidence="7" id="KW-1185">Reference proteome</keyword>
<dbReference type="Gene3D" id="2.60.120.560">
    <property type="entry name" value="Exo-inulinase, domain 1"/>
    <property type="match status" value="1"/>
</dbReference>
<evidence type="ECO:0000256" key="2">
    <source>
        <dbReference type="ARBA" id="ARBA00022801"/>
    </source>
</evidence>
<keyword evidence="3 6" id="KW-0326">Glycosidase</keyword>
<dbReference type="RefSeq" id="WP_307294005.1">
    <property type="nucleotide sequence ID" value="NZ_JAUSXV010000001.1"/>
</dbReference>
<dbReference type="InterPro" id="IPR023296">
    <property type="entry name" value="Glyco_hydro_beta-prop_sf"/>
</dbReference>
<sequence length="717" mass="75786">MTVDVYENPVARDGDYADPFVLRHDGRYYLYSTTPLVDCWSSDDLLDWRSEGPTIASDAFPGLVPFAPEVVYADGAFHMYTSPSGHGHHVLRSESPTGPFVDVSGNVGHAIDGNVLIDDDGRWYFYWAGDQGIWGCEMPSPTEFGEPVLTGIHMNGWTEGPFVVKHGGRYHMTLTGNHYLSAGYRIDAAVSDHPLTGWTPGPLNPLVVSTAPDYTGLGHSSSVVGPDLVSTYLVFHNMNPDLTRHLNIDRQVWSGGRLLVLGPSREAPAPAPPRHRCTWVAADPTSWEVERGMLTAGDRSAVLSGAQGAAALWSIGAVPALTVEVSLTALDAAEHGVMLVAEDGRRVVVVVDRDAHRVIATDRGEPAGSVPLPPGFAQAALHTWGMVADRDRIEVFLDGRHQALEIPPLSAPAGVGVHARGGGVRIGHVALTDTTPDDADRRAVAPVPGRLWAALTPDAPSTQGESLALAAGESAAYRLHAARGGLFSLQLAGVFSAGDAIQVDAGGESARIPVRHDGHVVTAEIRLSRGENPLYITAEAGTPEFELITVSEATGDGITGPLDGALSGYGKTLLDRTLRADADIEATLSFMAFEDGGHGDLLVRASALSEGGEGADTRLGVNFVLGYSVQVHADRVVLARHDYDERILASAAADAASAVAHRVVVRLRGERIAVELDGVPIIDVADVLPHATGATGIRAVGGDIRVEELVVRGIAHT</sequence>
<dbReference type="GO" id="GO:0005975">
    <property type="term" value="P:carbohydrate metabolic process"/>
    <property type="evidence" value="ECO:0007669"/>
    <property type="project" value="InterPro"/>
</dbReference>
<dbReference type="Proteomes" id="UP001244427">
    <property type="component" value="Unassembled WGS sequence"/>
</dbReference>
<dbReference type="InterPro" id="IPR051795">
    <property type="entry name" value="Glycosyl_Hydrlase_43"/>
</dbReference>
<dbReference type="SUPFAM" id="SSF75005">
    <property type="entry name" value="Arabinanase/levansucrase/invertase"/>
    <property type="match status" value="1"/>
</dbReference>
<evidence type="ECO:0000256" key="5">
    <source>
        <dbReference type="PIRSR" id="PIRSR606710-2"/>
    </source>
</evidence>
<feature type="active site" description="Proton acceptor" evidence="4">
    <location>
        <position position="18"/>
    </location>
</feature>
<comment type="caution">
    <text evidence="6">The sequence shown here is derived from an EMBL/GenBank/DDBJ whole genome shotgun (WGS) entry which is preliminary data.</text>
</comment>
<evidence type="ECO:0000313" key="7">
    <source>
        <dbReference type="Proteomes" id="UP001244427"/>
    </source>
</evidence>
<comment type="similarity">
    <text evidence="1">Belongs to the glycosyl hydrolase 43 family.</text>
</comment>
<gene>
    <name evidence="6" type="ORF">QFZ53_000887</name>
</gene>
<feature type="site" description="Important for catalytic activity, responsible for pKa modulation of the active site Glu and correct orientation of both the proton donor and substrate" evidence="5">
    <location>
        <position position="112"/>
    </location>
</feature>
<reference evidence="6 7" key="1">
    <citation type="submission" date="2023-07" db="EMBL/GenBank/DDBJ databases">
        <title>Comparative genomics of wheat-associated soil bacteria to identify genetic determinants of phenazine resistance.</title>
        <authorList>
            <person name="Mouncey N."/>
        </authorList>
    </citation>
    <scope>NUCLEOTIDE SEQUENCE [LARGE SCALE GENOMIC DNA]</scope>
    <source>
        <strain evidence="6 7">W4I9-1</strain>
    </source>
</reference>